<evidence type="ECO:0000256" key="2">
    <source>
        <dbReference type="PROSITE-ProRule" id="PRU00176"/>
    </source>
</evidence>
<dbReference type="GO" id="GO:0003723">
    <property type="term" value="F:RNA binding"/>
    <property type="evidence" value="ECO:0007669"/>
    <property type="project" value="UniProtKB-UniRule"/>
</dbReference>
<dbReference type="PROSITE" id="PS50102">
    <property type="entry name" value="RRM"/>
    <property type="match status" value="1"/>
</dbReference>
<dbReference type="Gene3D" id="3.30.70.330">
    <property type="match status" value="1"/>
</dbReference>
<keyword evidence="5" id="KW-1185">Reference proteome</keyword>
<dbReference type="InterPro" id="IPR012677">
    <property type="entry name" value="Nucleotide-bd_a/b_plait_sf"/>
</dbReference>
<dbReference type="AlphaFoldDB" id="A0AA42AZH8"/>
<organism evidence="4 5">
    <name type="scientific">Papaver nudicaule</name>
    <name type="common">Iceland poppy</name>
    <dbReference type="NCBI Taxonomy" id="74823"/>
    <lineage>
        <taxon>Eukaryota</taxon>
        <taxon>Viridiplantae</taxon>
        <taxon>Streptophyta</taxon>
        <taxon>Embryophyta</taxon>
        <taxon>Tracheophyta</taxon>
        <taxon>Spermatophyta</taxon>
        <taxon>Magnoliopsida</taxon>
        <taxon>Ranunculales</taxon>
        <taxon>Papaveraceae</taxon>
        <taxon>Papaveroideae</taxon>
        <taxon>Papaver</taxon>
    </lineage>
</organism>
<sequence>MEMSHVLRASCCYQRHHERIRYLHQRYISDHPKPLFYFEVYMLPTPDILKTPPNDRLRFPSVVRCKTCLKKGDHLTSECRYKERVNNFSGGTSNSGAYIHPGKRDGAKRIGSEMMSPQRNEENSLRVHNLPDDMRDPGLLKLFRRFGNVSRVCVAVNQKTGESRGFGVAIFVNKKDVEMAISKLNGYEYHNNGDNDILLVGWGSYVFVREYKFSYKTRI</sequence>
<dbReference type="EMBL" id="JAJJMA010271945">
    <property type="protein sequence ID" value="MCL7045629.1"/>
    <property type="molecule type" value="Genomic_DNA"/>
</dbReference>
<proteinExistence type="predicted"/>
<dbReference type="Proteomes" id="UP001177140">
    <property type="component" value="Unassembled WGS sequence"/>
</dbReference>
<evidence type="ECO:0000313" key="5">
    <source>
        <dbReference type="Proteomes" id="UP001177140"/>
    </source>
</evidence>
<dbReference type="SMART" id="SM00360">
    <property type="entry name" value="RRM"/>
    <property type="match status" value="1"/>
</dbReference>
<name>A0AA42AZH8_PAPNU</name>
<comment type="caution">
    <text evidence="4">The sequence shown here is derived from an EMBL/GenBank/DDBJ whole genome shotgun (WGS) entry which is preliminary data.</text>
</comment>
<protein>
    <recommendedName>
        <fullName evidence="3">RRM domain-containing protein</fullName>
    </recommendedName>
</protein>
<dbReference type="PANTHER" id="PTHR10352">
    <property type="entry name" value="EUKARYOTIC TRANSLATION INITIATION FACTOR 3 SUBUNIT G"/>
    <property type="match status" value="1"/>
</dbReference>
<dbReference type="SUPFAM" id="SSF54928">
    <property type="entry name" value="RNA-binding domain, RBD"/>
    <property type="match status" value="1"/>
</dbReference>
<evidence type="ECO:0000259" key="3">
    <source>
        <dbReference type="PROSITE" id="PS50102"/>
    </source>
</evidence>
<gene>
    <name evidence="4" type="ORF">MKW94_025987</name>
</gene>
<keyword evidence="1 2" id="KW-0694">RNA-binding</keyword>
<dbReference type="Pfam" id="PF00076">
    <property type="entry name" value="RRM_1"/>
    <property type="match status" value="1"/>
</dbReference>
<reference evidence="4" key="1">
    <citation type="submission" date="2022-03" db="EMBL/GenBank/DDBJ databases">
        <title>A functionally conserved STORR gene fusion in Papaver species that diverged 16.8 million years ago.</title>
        <authorList>
            <person name="Catania T."/>
        </authorList>
    </citation>
    <scope>NUCLEOTIDE SEQUENCE</scope>
    <source>
        <strain evidence="4">S-191538</strain>
    </source>
</reference>
<feature type="domain" description="RRM" evidence="3">
    <location>
        <begin position="123"/>
        <end position="205"/>
    </location>
</feature>
<accession>A0AA42AZH8</accession>
<evidence type="ECO:0000256" key="1">
    <source>
        <dbReference type="ARBA" id="ARBA00022884"/>
    </source>
</evidence>
<dbReference type="InterPro" id="IPR000504">
    <property type="entry name" value="RRM_dom"/>
</dbReference>
<evidence type="ECO:0000313" key="4">
    <source>
        <dbReference type="EMBL" id="MCL7045629.1"/>
    </source>
</evidence>
<dbReference type="InterPro" id="IPR035979">
    <property type="entry name" value="RBD_domain_sf"/>
</dbReference>